<feature type="binding site" evidence="9">
    <location>
        <position position="250"/>
    </location>
    <ligand>
        <name>Fe cation</name>
        <dbReference type="ChEBI" id="CHEBI:24875"/>
    </ligand>
</feature>
<feature type="binding site" evidence="9">
    <location>
        <position position="504"/>
    </location>
    <ligand>
        <name>Mg(2+)</name>
        <dbReference type="ChEBI" id="CHEBI:18420"/>
    </ligand>
</feature>
<dbReference type="InterPro" id="IPR037232">
    <property type="entry name" value="NADH_quin_OxRdtase_su_C/D-like"/>
</dbReference>
<evidence type="ECO:0000256" key="3">
    <source>
        <dbReference type="ARBA" id="ARBA00022485"/>
    </source>
</evidence>
<evidence type="ECO:0000256" key="8">
    <source>
        <dbReference type="ARBA" id="ARBA00023027"/>
    </source>
</evidence>
<dbReference type="SUPFAM" id="SSF56762">
    <property type="entry name" value="HydB/Nqo4-like"/>
    <property type="match status" value="1"/>
</dbReference>
<keyword evidence="4 9" id="KW-0479">Metal-binding</keyword>
<dbReference type="GO" id="GO:0008137">
    <property type="term" value="F:NADH dehydrogenase (ubiquinone) activity"/>
    <property type="evidence" value="ECO:0007669"/>
    <property type="project" value="InterPro"/>
</dbReference>
<dbReference type="InterPro" id="IPR001135">
    <property type="entry name" value="NADH_Q_OxRdtase_suD"/>
</dbReference>
<dbReference type="Gene3D" id="1.10.645.10">
    <property type="entry name" value="Cytochrome-c3 Hydrogenase, chain B"/>
    <property type="match status" value="1"/>
</dbReference>
<protein>
    <submittedName>
        <fullName evidence="12">Ni,Fe-hydrogenase III large subunit</fullName>
    </submittedName>
</protein>
<feature type="binding site" evidence="9">
    <location>
        <position position="540"/>
    </location>
    <ligand>
        <name>Fe cation</name>
        <dbReference type="ChEBI" id="CHEBI:24875"/>
    </ligand>
</feature>
<dbReference type="InterPro" id="IPR001268">
    <property type="entry name" value="NADH_UbQ_OxRdtase_30kDa_su"/>
</dbReference>
<dbReference type="SUPFAM" id="SSF143243">
    <property type="entry name" value="Nqo5-like"/>
    <property type="match status" value="1"/>
</dbReference>
<keyword evidence="5" id="KW-0560">Oxidoreductase</keyword>
<dbReference type="FunFam" id="1.10.645.10:FF:000004">
    <property type="entry name" value="Hydrogenase 3, large subunit"/>
    <property type="match status" value="1"/>
</dbReference>
<dbReference type="Proteomes" id="UP000063718">
    <property type="component" value="Unassembled WGS sequence"/>
</dbReference>
<comment type="similarity">
    <text evidence="2">Belongs to the complex I 49 kDa subunit family.</text>
</comment>
<feature type="binding site" evidence="9">
    <location>
        <position position="537"/>
    </location>
    <ligand>
        <name>Ni(2+)</name>
        <dbReference type="ChEBI" id="CHEBI:49786"/>
    </ligand>
</feature>
<keyword evidence="6 9" id="KW-0408">Iron</keyword>
<evidence type="ECO:0000256" key="2">
    <source>
        <dbReference type="ARBA" id="ARBA00005769"/>
    </source>
</evidence>
<evidence type="ECO:0000259" key="11">
    <source>
        <dbReference type="Pfam" id="PF00346"/>
    </source>
</evidence>
<evidence type="ECO:0000256" key="7">
    <source>
        <dbReference type="ARBA" id="ARBA00023014"/>
    </source>
</evidence>
<dbReference type="EMBL" id="DF238840">
    <property type="protein sequence ID" value="GAF25408.1"/>
    <property type="molecule type" value="Genomic_DNA"/>
</dbReference>
<dbReference type="InterPro" id="IPR029014">
    <property type="entry name" value="NiFe-Hase_large"/>
</dbReference>
<evidence type="ECO:0000259" key="10">
    <source>
        <dbReference type="Pfam" id="PF00329"/>
    </source>
</evidence>
<dbReference type="PANTHER" id="PTHR43485:SF1">
    <property type="entry name" value="FORMATE HYDROGENLYASE SUBUNIT 5-RELATED"/>
    <property type="match status" value="1"/>
</dbReference>
<dbReference type="PANTHER" id="PTHR43485">
    <property type="entry name" value="HYDROGENASE-4 COMPONENT G"/>
    <property type="match status" value="1"/>
</dbReference>
<comment type="cofactor">
    <cofactor evidence="9">
        <name>Fe cation</name>
        <dbReference type="ChEBI" id="CHEBI:24875"/>
    </cofactor>
</comment>
<keyword evidence="9" id="KW-0460">Magnesium</keyword>
<dbReference type="InterPro" id="IPR052197">
    <property type="entry name" value="ComplexI_49kDa-like"/>
</dbReference>
<feature type="domain" description="NADH-quinone oxidoreductase subunit D" evidence="11">
    <location>
        <begin position="301"/>
        <end position="469"/>
    </location>
</feature>
<evidence type="ECO:0000313" key="12">
    <source>
        <dbReference type="EMBL" id="GAF25408.1"/>
    </source>
</evidence>
<comment type="cofactor">
    <cofactor evidence="9">
        <name>Ni(2+)</name>
        <dbReference type="ChEBI" id="CHEBI:49786"/>
    </cofactor>
</comment>
<evidence type="ECO:0000256" key="6">
    <source>
        <dbReference type="ARBA" id="ARBA00023004"/>
    </source>
</evidence>
<feature type="binding site" evidence="9">
    <location>
        <position position="227"/>
    </location>
    <ligand>
        <name>Mg(2+)</name>
        <dbReference type="ChEBI" id="CHEBI:18420"/>
    </ligand>
</feature>
<feature type="domain" description="NADH:ubiquinone oxidoreductase 30kDa subunit" evidence="10">
    <location>
        <begin position="40"/>
        <end position="161"/>
    </location>
</feature>
<sequence length="576" mass="66240">MKMGQGSESKRAQKYIKDLRSKFPGAILEESSQAPDQITVTVKLNDLPGIVEELYYRHNGWLSTMLGNDERELNGCFALYYVLSMEGNSNKRENTWITVKALVPEKEPQFPSVTPRVPAAVWYEREVRDMFGLEPVGIPDARRLVLPDDWPDNLHPLRKDAMDYRYRPEPVEENYNFIEVEGEGIVEVPLGPLHITSDEPGHFRLFVDGEYIVDADYRLFYVHRGMEKLAENRMDYDQITFLAERICGICGYAHSVAYAAAVETANGIEVPPRAQYIRTILLEVERLHSHLLNLGLAAHLVGFDSGFMHFFRVREKAMQMAEILTGGRKTYGINLIGGVRRDIFKEERDQVLRLIAEIRTELDELLDILINTPNFISRTQGVGRLERQVARDFSPVGPNMRGSGYARDTRADHPYGAYDRVSWEVISKDGCDVLSRELVRAAELYESFNIIERCLTEMPPGPVLTEGFAYKPQTFALGYTEAPRGENVHWLMTGNNQKLYRWRVRAATYNNWPALRYMFRGNTVSDAPLIVASIDPCYSCTERVTMVDVRKKKARTIEYKELERYCRERKYSPLKF</sequence>
<dbReference type="GO" id="GO:0051539">
    <property type="term" value="F:4 iron, 4 sulfur cluster binding"/>
    <property type="evidence" value="ECO:0007669"/>
    <property type="project" value="UniProtKB-KW"/>
</dbReference>
<keyword evidence="9" id="KW-0533">Nickel</keyword>
<dbReference type="Pfam" id="PF00329">
    <property type="entry name" value="Complex1_30kDa"/>
    <property type="match status" value="1"/>
</dbReference>
<dbReference type="Pfam" id="PF00374">
    <property type="entry name" value="NiFeSe_Hases"/>
    <property type="match status" value="1"/>
</dbReference>
<dbReference type="InterPro" id="IPR014029">
    <property type="entry name" value="NADH_UbQ_OxRdtase_49kDa_CS"/>
</dbReference>
<dbReference type="GO" id="GO:0048038">
    <property type="term" value="F:quinone binding"/>
    <property type="evidence" value="ECO:0007669"/>
    <property type="project" value="InterPro"/>
</dbReference>
<dbReference type="GO" id="GO:0051287">
    <property type="term" value="F:NAD binding"/>
    <property type="evidence" value="ECO:0007669"/>
    <property type="project" value="InterPro"/>
</dbReference>
<accession>A0A0S6UDF9</accession>
<keyword evidence="8" id="KW-0520">NAD</keyword>
<dbReference type="GO" id="GO:0016151">
    <property type="term" value="F:nickel cation binding"/>
    <property type="evidence" value="ECO:0007669"/>
    <property type="project" value="InterPro"/>
</dbReference>
<evidence type="ECO:0000256" key="5">
    <source>
        <dbReference type="ARBA" id="ARBA00023002"/>
    </source>
</evidence>
<dbReference type="Pfam" id="PF00346">
    <property type="entry name" value="Complex1_49kDa"/>
    <property type="match status" value="2"/>
</dbReference>
<evidence type="ECO:0000256" key="4">
    <source>
        <dbReference type="ARBA" id="ARBA00022723"/>
    </source>
</evidence>
<keyword evidence="3" id="KW-0004">4Fe-4S</keyword>
<feature type="binding site" evidence="9">
    <location>
        <position position="250"/>
    </location>
    <ligand>
        <name>Ni(2+)</name>
        <dbReference type="ChEBI" id="CHEBI:49786"/>
    </ligand>
</feature>
<comment type="cofactor">
    <cofactor evidence="1">
        <name>[4Fe-4S] cluster</name>
        <dbReference type="ChEBI" id="CHEBI:49883"/>
    </cofactor>
</comment>
<feature type="binding site" evidence="9">
    <location>
        <position position="247"/>
    </location>
    <ligand>
        <name>Ni(2+)</name>
        <dbReference type="ChEBI" id="CHEBI:49786"/>
    </ligand>
</feature>
<feature type="domain" description="NADH-quinone oxidoreductase subunit D" evidence="11">
    <location>
        <begin position="471"/>
        <end position="543"/>
    </location>
</feature>
<organism evidence="12">
    <name type="scientific">Moorella thermoacetica Y72</name>
    <dbReference type="NCBI Taxonomy" id="1325331"/>
    <lineage>
        <taxon>Bacteria</taxon>
        <taxon>Bacillati</taxon>
        <taxon>Bacillota</taxon>
        <taxon>Clostridia</taxon>
        <taxon>Neomoorellales</taxon>
        <taxon>Neomoorellaceae</taxon>
        <taxon>Neomoorella</taxon>
    </lineage>
</organism>
<proteinExistence type="inferred from homology"/>
<keyword evidence="7" id="KW-0411">Iron-sulfur</keyword>
<reference evidence="12" key="1">
    <citation type="journal article" date="2014" name="Gene">
        <title>Genome-guided analysis of transformation efficiency and carbon dioxide assimilation by Moorella thermoacetica Y72.</title>
        <authorList>
            <person name="Tsukahara K."/>
            <person name="Kita A."/>
            <person name="Nakashimada Y."/>
            <person name="Hoshino T."/>
            <person name="Murakami K."/>
        </authorList>
    </citation>
    <scope>NUCLEOTIDE SEQUENCE [LARGE SCALE GENOMIC DNA]</scope>
    <source>
        <strain evidence="12">Y72</strain>
    </source>
</reference>
<evidence type="ECO:0000256" key="9">
    <source>
        <dbReference type="PIRSR" id="PIRSR601501-1"/>
    </source>
</evidence>
<dbReference type="Gene3D" id="3.30.460.80">
    <property type="entry name" value="NADH:ubiquinone oxidoreductase, 30kDa subunit"/>
    <property type="match status" value="1"/>
</dbReference>
<dbReference type="GO" id="GO:0016651">
    <property type="term" value="F:oxidoreductase activity, acting on NAD(P)H"/>
    <property type="evidence" value="ECO:0007669"/>
    <property type="project" value="InterPro"/>
</dbReference>
<dbReference type="PROSITE" id="PS00535">
    <property type="entry name" value="COMPLEX1_49K"/>
    <property type="match status" value="1"/>
</dbReference>
<gene>
    <name evidence="12" type="ORF">MTY_0741</name>
</gene>
<evidence type="ECO:0000256" key="1">
    <source>
        <dbReference type="ARBA" id="ARBA00001966"/>
    </source>
</evidence>
<name>A0A0S6UDF9_NEOTH</name>
<dbReference type="InterPro" id="IPR001501">
    <property type="entry name" value="Ni-dep_hyd_lsu"/>
</dbReference>
<dbReference type="AlphaFoldDB" id="A0A0S6UDF9"/>